<dbReference type="Pfam" id="PF04977">
    <property type="entry name" value="DivIC"/>
    <property type="match status" value="1"/>
</dbReference>
<keyword evidence="1" id="KW-0175">Coiled coil</keyword>
<organism evidence="4 5">
    <name type="scientific">Bifidobacterium aemilianum</name>
    <dbReference type="NCBI Taxonomy" id="2493120"/>
    <lineage>
        <taxon>Bacteria</taxon>
        <taxon>Bacillati</taxon>
        <taxon>Actinomycetota</taxon>
        <taxon>Actinomycetes</taxon>
        <taxon>Bifidobacteriales</taxon>
        <taxon>Bifidobacteriaceae</taxon>
        <taxon>Bifidobacterium</taxon>
    </lineage>
</organism>
<reference evidence="4 5" key="1">
    <citation type="submission" date="2017-10" db="EMBL/GenBank/DDBJ databases">
        <title>Bifidobacterium xylocopum sp. nov. and Bifidobacterium aemilianum sp. nov., from the carpenter bee (Xylocopa violacea) digestive tract.</title>
        <authorList>
            <person name="Alberoni D."/>
            <person name="Baffoni L."/>
            <person name="Di Gioia D."/>
            <person name="Gaggia F."/>
            <person name="Biavati B."/>
        </authorList>
    </citation>
    <scope>NUCLEOTIDE SEQUENCE [LARGE SCALE GENOMIC DNA]</scope>
    <source>
        <strain evidence="4 5">XV10</strain>
    </source>
</reference>
<proteinExistence type="predicted"/>
<name>A0A366K8W8_9BIFI</name>
<gene>
    <name evidence="4" type="ORF">CRD60_02860</name>
</gene>
<feature type="coiled-coil region" evidence="1">
    <location>
        <begin position="57"/>
        <end position="84"/>
    </location>
</feature>
<keyword evidence="3" id="KW-1133">Transmembrane helix</keyword>
<evidence type="ECO:0000256" key="1">
    <source>
        <dbReference type="SAM" id="Coils"/>
    </source>
</evidence>
<dbReference type="Proteomes" id="UP000252530">
    <property type="component" value="Unassembled WGS sequence"/>
</dbReference>
<keyword evidence="5" id="KW-1185">Reference proteome</keyword>
<comment type="caution">
    <text evidence="4">The sequence shown here is derived from an EMBL/GenBank/DDBJ whole genome shotgun (WGS) entry which is preliminary data.</text>
</comment>
<dbReference type="EMBL" id="PDCG01000002">
    <property type="protein sequence ID" value="RBP98114.1"/>
    <property type="molecule type" value="Genomic_DNA"/>
</dbReference>
<dbReference type="AlphaFoldDB" id="A0A366K8W8"/>
<feature type="compositionally biased region" description="Low complexity" evidence="2">
    <location>
        <begin position="172"/>
        <end position="186"/>
    </location>
</feature>
<feature type="transmembrane region" description="Helical" evidence="3">
    <location>
        <begin position="21"/>
        <end position="44"/>
    </location>
</feature>
<sequence>MSKSTSAGKARTKTRTPRPKSASSGPVAFFICLFIIALGSIQLLSTFHTYALNTAELNGLKKQEASLTARKQDLENDISRWNDKAYVTAQARERLGFVFPGEQSVQVEHPEVVTGGDQLKDKAGSDKRSSSDNQALPWYSELAYAFQKADEPAPSKAQPQKGNQAATGGGQEAPQPAQQPDAGHQQ</sequence>
<accession>A0A366K8W8</accession>
<evidence type="ECO:0000256" key="3">
    <source>
        <dbReference type="SAM" id="Phobius"/>
    </source>
</evidence>
<dbReference type="OrthoDB" id="5187715at2"/>
<evidence type="ECO:0000313" key="5">
    <source>
        <dbReference type="Proteomes" id="UP000252530"/>
    </source>
</evidence>
<feature type="region of interest" description="Disordered" evidence="2">
    <location>
        <begin position="114"/>
        <end position="135"/>
    </location>
</feature>
<dbReference type="InterPro" id="IPR007060">
    <property type="entry name" value="FtsL/DivIC"/>
</dbReference>
<keyword evidence="3" id="KW-0812">Transmembrane</keyword>
<protein>
    <submittedName>
        <fullName evidence="4">Septum formation initiator family protein</fullName>
    </submittedName>
</protein>
<feature type="region of interest" description="Disordered" evidence="2">
    <location>
        <begin position="1"/>
        <end position="23"/>
    </location>
</feature>
<evidence type="ECO:0000256" key="2">
    <source>
        <dbReference type="SAM" id="MobiDB-lite"/>
    </source>
</evidence>
<dbReference type="RefSeq" id="WP_113859798.1">
    <property type="nucleotide sequence ID" value="NZ_PDCG01000002.1"/>
</dbReference>
<evidence type="ECO:0000313" key="4">
    <source>
        <dbReference type="EMBL" id="RBP98114.1"/>
    </source>
</evidence>
<keyword evidence="3" id="KW-0472">Membrane</keyword>
<feature type="region of interest" description="Disordered" evidence="2">
    <location>
        <begin position="147"/>
        <end position="186"/>
    </location>
</feature>
<feature type="compositionally biased region" description="Basic and acidic residues" evidence="2">
    <location>
        <begin position="118"/>
        <end position="130"/>
    </location>
</feature>